<dbReference type="AlphaFoldDB" id="A0A0S4IT47"/>
<dbReference type="VEuPathDB" id="TriTrypDB:BSAL_65485"/>
<evidence type="ECO:0000313" key="2">
    <source>
        <dbReference type="EMBL" id="CUF75200.1"/>
    </source>
</evidence>
<sequence>MSIRAPRIVPPPRRASPSEGRQDSSTPTRRDSSRGPPPRTPPRRAPSRSIDRASSSALQESGSSFRDANIGEPVSRPADLPQQVGPRNDPPPVRRSNTPVTSARPISLPPPVRSHPPPSTIVSSIVTAPPLDSSLHHAPLRNEQQLFASRDGEQQVPPSAIIGTPQQQHQPQRRASAAPPSVAERQAVLRALNGSSSGAHGFAVASSSTTAPPMVPPNDPPFGPSRVVSLAQQSLQSQKPQPHSSAPTPFRDVGAVSLVEVSTFSPGGGSPLIVDLRRTQTKQSASHQPLNYSSASLSTMEEQHQYRRPNSLGDSPSSPPTGRRSVLAPVKTLVSTRTIADSDRSVVSSQSRASHLPDEQQTSANSFCYVQSTSALRHQPVRTPATKMDSEKPAPPPFIQTSISRPADAHASYAPQAARWDYLEQTPHPEPRRSGTGVSGGGGITTTNVEAAYVLCIVQVVSSEAHFANNELFDPVPEVRLRLCDLGSVSVKRLTDLVHVSLNYFPRHRGVLRCYAAENKPWIVNTSAAKGGNAKCITLTPLDAALSDFVNVGELMLPYDSTNNEALYCTCGGLRMGRWWWRSPLLLPRQLLQISPLSLYRKSVEWKCQTLNHSSGRGPSVSSTSTSVSLGGYRVERDPTPTTYVPDSRITPSHLLQQQQWHHNHVPFTLAAPNSAPQSQFHSRTQSENIRHDAQGCRSNSATSTPNMSPVRRTPGATTPATLSERQGPPQRATMDAVVASEPYQIQ</sequence>
<organism evidence="2 3">
    <name type="scientific">Bodo saltans</name>
    <name type="common">Flagellated protozoan</name>
    <dbReference type="NCBI Taxonomy" id="75058"/>
    <lineage>
        <taxon>Eukaryota</taxon>
        <taxon>Discoba</taxon>
        <taxon>Euglenozoa</taxon>
        <taxon>Kinetoplastea</taxon>
        <taxon>Metakinetoplastina</taxon>
        <taxon>Eubodonida</taxon>
        <taxon>Bodonidae</taxon>
        <taxon>Bodo</taxon>
    </lineage>
</organism>
<keyword evidence="3" id="KW-1185">Reference proteome</keyword>
<feature type="region of interest" description="Disordered" evidence="1">
    <location>
        <begin position="264"/>
        <end position="364"/>
    </location>
</feature>
<reference evidence="3" key="1">
    <citation type="submission" date="2015-09" db="EMBL/GenBank/DDBJ databases">
        <authorList>
            <consortium name="Pathogen Informatics"/>
        </authorList>
    </citation>
    <scope>NUCLEOTIDE SEQUENCE [LARGE SCALE GENOMIC DNA]</scope>
    <source>
        <strain evidence="3">Lake Konstanz</strain>
    </source>
</reference>
<gene>
    <name evidence="2" type="ORF">BSAL_65485</name>
</gene>
<feature type="compositionally biased region" description="Pro residues" evidence="1">
    <location>
        <begin position="107"/>
        <end position="119"/>
    </location>
</feature>
<feature type="compositionally biased region" description="Pro residues" evidence="1">
    <location>
        <begin position="213"/>
        <end position="223"/>
    </location>
</feature>
<feature type="region of interest" description="Disordered" evidence="1">
    <location>
        <begin position="612"/>
        <end position="648"/>
    </location>
</feature>
<evidence type="ECO:0000313" key="3">
    <source>
        <dbReference type="Proteomes" id="UP000051952"/>
    </source>
</evidence>
<feature type="compositionally biased region" description="Polar residues" evidence="1">
    <location>
        <begin position="716"/>
        <end position="725"/>
    </location>
</feature>
<feature type="non-terminal residue" evidence="2">
    <location>
        <position position="747"/>
    </location>
</feature>
<dbReference type="Proteomes" id="UP000051952">
    <property type="component" value="Unassembled WGS sequence"/>
</dbReference>
<feature type="compositionally biased region" description="Low complexity" evidence="1">
    <location>
        <begin position="229"/>
        <end position="245"/>
    </location>
</feature>
<feature type="compositionally biased region" description="Low complexity" evidence="1">
    <location>
        <begin position="345"/>
        <end position="354"/>
    </location>
</feature>
<feature type="region of interest" description="Disordered" evidence="1">
    <location>
        <begin position="669"/>
        <end position="747"/>
    </location>
</feature>
<protein>
    <submittedName>
        <fullName evidence="2">Uncharacterized protein</fullName>
    </submittedName>
</protein>
<feature type="compositionally biased region" description="Polar residues" evidence="1">
    <location>
        <begin position="697"/>
        <end position="708"/>
    </location>
</feature>
<feature type="region of interest" description="Disordered" evidence="1">
    <location>
        <begin position="1"/>
        <end position="251"/>
    </location>
</feature>
<evidence type="ECO:0000256" key="1">
    <source>
        <dbReference type="SAM" id="MobiDB-lite"/>
    </source>
</evidence>
<dbReference type="EMBL" id="CYKH01000397">
    <property type="protein sequence ID" value="CUF75200.1"/>
    <property type="molecule type" value="Genomic_DNA"/>
</dbReference>
<feature type="compositionally biased region" description="Polar residues" evidence="1">
    <location>
        <begin position="675"/>
        <end position="688"/>
    </location>
</feature>
<feature type="compositionally biased region" description="Low complexity" evidence="1">
    <location>
        <begin position="614"/>
        <end position="632"/>
    </location>
</feature>
<feature type="compositionally biased region" description="Low complexity" evidence="1">
    <location>
        <begin position="54"/>
        <end position="64"/>
    </location>
</feature>
<proteinExistence type="predicted"/>
<accession>A0A0S4IT47</accession>
<name>A0A0S4IT47_BODSA</name>
<feature type="compositionally biased region" description="Polar residues" evidence="1">
    <location>
        <begin position="281"/>
        <end position="300"/>
    </location>
</feature>